<organism evidence="2 3">
    <name type="scientific">Botrytis porri</name>
    <dbReference type="NCBI Taxonomy" id="87229"/>
    <lineage>
        <taxon>Eukaryota</taxon>
        <taxon>Fungi</taxon>
        <taxon>Dikarya</taxon>
        <taxon>Ascomycota</taxon>
        <taxon>Pezizomycotina</taxon>
        <taxon>Leotiomycetes</taxon>
        <taxon>Helotiales</taxon>
        <taxon>Sclerotiniaceae</taxon>
        <taxon>Botrytis</taxon>
    </lineage>
</organism>
<dbReference type="InterPro" id="IPR050410">
    <property type="entry name" value="CCR4/nocturin_mRNA_transcr"/>
</dbReference>
<dbReference type="FunFam" id="3.60.10.10:FF:000101">
    <property type="entry name" value="Endonuclease/exonuclease/phosphatase family protein"/>
    <property type="match status" value="1"/>
</dbReference>
<name>A0A4Z1KF75_9HELO</name>
<dbReference type="AlphaFoldDB" id="A0A4Z1KF75"/>
<dbReference type="Proteomes" id="UP000297280">
    <property type="component" value="Unassembled WGS sequence"/>
</dbReference>
<comment type="caution">
    <text evidence="2">The sequence shown here is derived from an EMBL/GenBank/DDBJ whole genome shotgun (WGS) entry which is preliminary data.</text>
</comment>
<sequence length="313" mass="34956">MTREKSLFDSGGERFVVSTPPDDKKSISIPIRVLTHNIRYATESPFKGEELWSVRCPRLCSELVFNSTIPETFICLQEVLHSQLIDIHDALNEGPGSQWSRLGVGRDDGKEAGEYSPIFYRPAVWHLVLYKTFWLSETPEKPSFGWDAGSIRILTIGIFMHRRTNEIVIIMSTHLDNAGPISRQKSAEIILEKAIHYKSIYTPAALLLAGDFNSPPDDGAYKAMTSSTSGVADVRDLVPVKKRHGNEMTFTSFGYVDNTPTRIDFIFSAKDTPVSYKTYAVLSNRYDDGVYLSDHRAVVADIEVSTTQPAGGQ</sequence>
<evidence type="ECO:0000313" key="3">
    <source>
        <dbReference type="Proteomes" id="UP000297280"/>
    </source>
</evidence>
<accession>A0A4Z1KF75</accession>
<dbReference type="GO" id="GO:0000175">
    <property type="term" value="F:3'-5'-RNA exonuclease activity"/>
    <property type="evidence" value="ECO:0007669"/>
    <property type="project" value="TreeGrafter"/>
</dbReference>
<dbReference type="InterPro" id="IPR036691">
    <property type="entry name" value="Endo/exonu/phosph_ase_sf"/>
</dbReference>
<proteinExistence type="predicted"/>
<dbReference type="PANTHER" id="PTHR12121">
    <property type="entry name" value="CARBON CATABOLITE REPRESSOR PROTEIN 4"/>
    <property type="match status" value="1"/>
</dbReference>
<reference evidence="2 3" key="1">
    <citation type="submission" date="2017-12" db="EMBL/GenBank/DDBJ databases">
        <title>Comparative genomics of Botrytis spp.</title>
        <authorList>
            <person name="Valero-Jimenez C.A."/>
            <person name="Tapia P."/>
            <person name="Veloso J."/>
            <person name="Silva-Moreno E."/>
            <person name="Staats M."/>
            <person name="Valdes J.H."/>
            <person name="Van Kan J.A.L."/>
        </authorList>
    </citation>
    <scope>NUCLEOTIDE SEQUENCE [LARGE SCALE GENOMIC DNA]</scope>
    <source>
        <strain evidence="2 3">MUCL3349</strain>
    </source>
</reference>
<dbReference type="CDD" id="cd09083">
    <property type="entry name" value="EEP-1"/>
    <property type="match status" value="1"/>
</dbReference>
<feature type="domain" description="Endonuclease/exonuclease/phosphatase" evidence="1">
    <location>
        <begin position="72"/>
        <end position="295"/>
    </location>
</feature>
<dbReference type="Gene3D" id="3.60.10.10">
    <property type="entry name" value="Endonuclease/exonuclease/phosphatase"/>
    <property type="match status" value="1"/>
</dbReference>
<dbReference type="SUPFAM" id="SSF56219">
    <property type="entry name" value="DNase I-like"/>
    <property type="match status" value="1"/>
</dbReference>
<dbReference type="PANTHER" id="PTHR12121:SF36">
    <property type="entry name" value="ENDONUCLEASE_EXONUCLEASE_PHOSPHATASE DOMAIN-CONTAINING PROTEIN"/>
    <property type="match status" value="1"/>
</dbReference>
<dbReference type="Pfam" id="PF03372">
    <property type="entry name" value="Exo_endo_phos"/>
    <property type="match status" value="1"/>
</dbReference>
<dbReference type="OrthoDB" id="276515at2759"/>
<dbReference type="EMBL" id="PQXO01000524">
    <property type="protein sequence ID" value="TGO84270.1"/>
    <property type="molecule type" value="Genomic_DNA"/>
</dbReference>
<protein>
    <recommendedName>
        <fullName evidence="1">Endonuclease/exonuclease/phosphatase domain-containing protein</fullName>
    </recommendedName>
</protein>
<evidence type="ECO:0000259" key="1">
    <source>
        <dbReference type="Pfam" id="PF03372"/>
    </source>
</evidence>
<evidence type="ECO:0000313" key="2">
    <source>
        <dbReference type="EMBL" id="TGO84270.1"/>
    </source>
</evidence>
<dbReference type="InterPro" id="IPR005135">
    <property type="entry name" value="Endo/exonuclease/phosphatase"/>
</dbReference>
<keyword evidence="3" id="KW-1185">Reference proteome</keyword>
<gene>
    <name evidence="2" type="ORF">BPOR_0525g00020</name>
</gene>
<dbReference type="STRING" id="87229.A0A4Z1KF75"/>